<evidence type="ECO:0000259" key="12">
    <source>
        <dbReference type="Pfam" id="PF02852"/>
    </source>
</evidence>
<evidence type="ECO:0000256" key="6">
    <source>
        <dbReference type="ARBA" id="ARBA00023157"/>
    </source>
</evidence>
<protein>
    <submittedName>
        <fullName evidence="14">NADPH-dependent mycothiol reductase Mtr</fullName>
    </submittedName>
</protein>
<evidence type="ECO:0000256" key="8">
    <source>
        <dbReference type="PIRSR" id="PIRSR000350-2"/>
    </source>
</evidence>
<evidence type="ECO:0000256" key="3">
    <source>
        <dbReference type="ARBA" id="ARBA00022827"/>
    </source>
</evidence>
<keyword evidence="2 11" id="KW-0285">Flavoprotein</keyword>
<comment type="similarity">
    <text evidence="1 11">Belongs to the class-I pyridine nucleotide-disulfide oxidoreductase family.</text>
</comment>
<feature type="binding site" evidence="9">
    <location>
        <position position="311"/>
    </location>
    <ligand>
        <name>FAD</name>
        <dbReference type="ChEBI" id="CHEBI:57692"/>
    </ligand>
</feature>
<comment type="cofactor">
    <cofactor evidence="9">
        <name>FAD</name>
        <dbReference type="ChEBI" id="CHEBI:57692"/>
    </cofactor>
    <text evidence="9">Binds 1 FAD per subunit.</text>
</comment>
<dbReference type="Gene3D" id="3.50.50.60">
    <property type="entry name" value="FAD/NAD(P)-binding domain"/>
    <property type="match status" value="2"/>
</dbReference>
<keyword evidence="5 9" id="KW-0520">NAD</keyword>
<dbReference type="Pfam" id="PF07992">
    <property type="entry name" value="Pyr_redox_2"/>
    <property type="match status" value="1"/>
</dbReference>
<dbReference type="PRINTS" id="PR00411">
    <property type="entry name" value="PNDRDTASEI"/>
</dbReference>
<dbReference type="RefSeq" id="WP_086994545.1">
    <property type="nucleotide sequence ID" value="NZ_FUHW01000009.1"/>
</dbReference>
<evidence type="ECO:0000256" key="7">
    <source>
        <dbReference type="ARBA" id="ARBA00023284"/>
    </source>
</evidence>
<dbReference type="GO" id="GO:0050660">
    <property type="term" value="F:flavin adenine dinucleotide binding"/>
    <property type="evidence" value="ECO:0007669"/>
    <property type="project" value="TreeGrafter"/>
</dbReference>
<dbReference type="Pfam" id="PF02852">
    <property type="entry name" value="Pyr_redox_dim"/>
    <property type="match status" value="1"/>
</dbReference>
<proteinExistence type="inferred from homology"/>
<feature type="binding site" evidence="9">
    <location>
        <position position="48"/>
    </location>
    <ligand>
        <name>FAD</name>
        <dbReference type="ChEBI" id="CHEBI:57692"/>
    </ligand>
</feature>
<evidence type="ECO:0000256" key="9">
    <source>
        <dbReference type="PIRSR" id="PIRSR000350-3"/>
    </source>
</evidence>
<dbReference type="PIRSF" id="PIRSF000350">
    <property type="entry name" value="Mercury_reductase_MerA"/>
    <property type="match status" value="1"/>
</dbReference>
<feature type="domain" description="Pyridine nucleotide-disulphide oxidoreductase dimerisation" evidence="12">
    <location>
        <begin position="347"/>
        <end position="459"/>
    </location>
</feature>
<evidence type="ECO:0000313" key="14">
    <source>
        <dbReference type="EMBL" id="SJM49629.1"/>
    </source>
</evidence>
<keyword evidence="3 9" id="KW-0274">FAD</keyword>
<accession>A0A1R4F124</accession>
<dbReference type="InterPro" id="IPR016156">
    <property type="entry name" value="FAD/NAD-linked_Rdtase_dimer_sf"/>
</dbReference>
<gene>
    <name evidence="14" type="ORF">FM101_01710</name>
</gene>
<evidence type="ECO:0000256" key="2">
    <source>
        <dbReference type="ARBA" id="ARBA00022630"/>
    </source>
</evidence>
<dbReference type="GO" id="GO:0004148">
    <property type="term" value="F:dihydrolipoyl dehydrogenase (NADH) activity"/>
    <property type="evidence" value="ECO:0007669"/>
    <property type="project" value="TreeGrafter"/>
</dbReference>
<evidence type="ECO:0000313" key="15">
    <source>
        <dbReference type="Proteomes" id="UP000195913"/>
    </source>
</evidence>
<dbReference type="Proteomes" id="UP000195913">
    <property type="component" value="Unassembled WGS sequence"/>
</dbReference>
<evidence type="ECO:0000256" key="1">
    <source>
        <dbReference type="ARBA" id="ARBA00007532"/>
    </source>
</evidence>
<dbReference type="InterPro" id="IPR036188">
    <property type="entry name" value="FAD/NAD-bd_sf"/>
</dbReference>
<keyword evidence="9" id="KW-0547">Nucleotide-binding</keyword>
<dbReference type="SUPFAM" id="SSF51905">
    <property type="entry name" value="FAD/NAD(P)-binding domain"/>
    <property type="match status" value="1"/>
</dbReference>
<reference evidence="14 15" key="1">
    <citation type="submission" date="2017-02" db="EMBL/GenBank/DDBJ databases">
        <authorList>
            <person name="Peterson S.W."/>
        </authorList>
    </citation>
    <scope>NUCLEOTIDE SEQUENCE [LARGE SCALE GENOMIC DNA]</scope>
    <source>
        <strain evidence="14 15">B Ar 00.02</strain>
    </source>
</reference>
<sequence>MTHYDLAIVGSGSGNSLITGYWDDQKVAIIDAGIFGGTCLNVGCIPTKMFVYPATLAASTAQAARLGVDLEHRGTDWPGIRDRIFGRIDAISADGLRYRDQELENVDVYTETVRLRDPHTLVTESGQVITADQVVLASGSRAVLPDVPGVELPQVHTSDTVMRLEALPERVLMVGGGFIAAEFAHVFHGLGSEVIQVNRSSALLRHHDEEISRRFTRAAGQRWTLKLDHALSAVTENDDGSVTGHFETADGPVEVRADVVLMATGRVPNSDRLHAEAAGLDLEPDGRLAVDEYQRVLSGGQAVPGCYALGDASNEYQLKHVANREARVVTHNLEHPTNLRSTDRSFVPAAVFTDPQIAAVGLTAEQARAQAQDPEDVVTVVQDYGSTAYGWAMEDQEGLVKLVASRSTGLLLGAHVMGHEASILIQPLIQAMATGLGVIEMARRPFWIHPALTEVVENALLGLDLPFGQDAPL</sequence>
<feature type="binding site" evidence="9">
    <location>
        <position position="265"/>
    </location>
    <ligand>
        <name>NAD(+)</name>
        <dbReference type="ChEBI" id="CHEBI:57540"/>
    </ligand>
</feature>
<dbReference type="NCBIfam" id="NF005884">
    <property type="entry name" value="PRK07846.1"/>
    <property type="match status" value="1"/>
</dbReference>
<keyword evidence="4 11" id="KW-0560">Oxidoreductase</keyword>
<keyword evidence="15" id="KW-1185">Reference proteome</keyword>
<dbReference type="Gene3D" id="3.30.390.30">
    <property type="match status" value="1"/>
</dbReference>
<dbReference type="InterPro" id="IPR050151">
    <property type="entry name" value="Class-I_Pyr_Nuc-Dis_Oxidored"/>
</dbReference>
<feature type="domain" description="FAD/NAD(P)-binding" evidence="13">
    <location>
        <begin position="4"/>
        <end position="326"/>
    </location>
</feature>
<dbReference type="PROSITE" id="PS00076">
    <property type="entry name" value="PYRIDINE_REDOX_1"/>
    <property type="match status" value="1"/>
</dbReference>
<dbReference type="InterPro" id="IPR023753">
    <property type="entry name" value="FAD/NAD-binding_dom"/>
</dbReference>
<feature type="binding site" evidence="9">
    <location>
        <begin position="175"/>
        <end position="182"/>
    </location>
    <ligand>
        <name>NAD(+)</name>
        <dbReference type="ChEBI" id="CHEBI:57540"/>
    </ligand>
</feature>
<feature type="disulfide bond" description="Redox-active" evidence="10">
    <location>
        <begin position="39"/>
        <end position="44"/>
    </location>
</feature>
<evidence type="ECO:0000256" key="4">
    <source>
        <dbReference type="ARBA" id="ARBA00023002"/>
    </source>
</evidence>
<keyword evidence="7 11" id="KW-0676">Redox-active center</keyword>
<evidence type="ECO:0000256" key="10">
    <source>
        <dbReference type="PIRSR" id="PIRSR000350-4"/>
    </source>
</evidence>
<dbReference type="PANTHER" id="PTHR22912:SF217">
    <property type="entry name" value="DIHYDROLIPOYL DEHYDROGENASE"/>
    <property type="match status" value="1"/>
</dbReference>
<dbReference type="GO" id="GO:0006103">
    <property type="term" value="P:2-oxoglutarate metabolic process"/>
    <property type="evidence" value="ECO:0007669"/>
    <property type="project" value="TreeGrafter"/>
</dbReference>
<feature type="active site" description="Proton acceptor" evidence="8">
    <location>
        <position position="449"/>
    </location>
</feature>
<evidence type="ECO:0000256" key="5">
    <source>
        <dbReference type="ARBA" id="ARBA00023027"/>
    </source>
</evidence>
<dbReference type="EMBL" id="FUHW01000009">
    <property type="protein sequence ID" value="SJM49629.1"/>
    <property type="molecule type" value="Genomic_DNA"/>
</dbReference>
<dbReference type="PRINTS" id="PR00368">
    <property type="entry name" value="FADPNR"/>
</dbReference>
<dbReference type="InterPro" id="IPR012999">
    <property type="entry name" value="Pyr_OxRdtase_I_AS"/>
</dbReference>
<dbReference type="InterPro" id="IPR004099">
    <property type="entry name" value="Pyr_nucl-diS_OxRdtase_dimer"/>
</dbReference>
<name>A0A1R4F124_9MICC</name>
<evidence type="ECO:0000259" key="13">
    <source>
        <dbReference type="Pfam" id="PF07992"/>
    </source>
</evidence>
<organism evidence="14 15">
    <name type="scientific">Arthrobacter rhombi</name>
    <dbReference type="NCBI Taxonomy" id="71253"/>
    <lineage>
        <taxon>Bacteria</taxon>
        <taxon>Bacillati</taxon>
        <taxon>Actinomycetota</taxon>
        <taxon>Actinomycetes</taxon>
        <taxon>Micrococcales</taxon>
        <taxon>Micrococcaceae</taxon>
        <taxon>Arthrobacter</taxon>
    </lineage>
</organism>
<dbReference type="AlphaFoldDB" id="A0A1R4F124"/>
<keyword evidence="6" id="KW-1015">Disulfide bond</keyword>
<dbReference type="InterPro" id="IPR001100">
    <property type="entry name" value="Pyr_nuc-diS_OxRdtase"/>
</dbReference>
<dbReference type="SUPFAM" id="SSF55424">
    <property type="entry name" value="FAD/NAD-linked reductases, dimerisation (C-terminal) domain"/>
    <property type="match status" value="1"/>
</dbReference>
<dbReference type="PANTHER" id="PTHR22912">
    <property type="entry name" value="DISULFIDE OXIDOREDUCTASE"/>
    <property type="match status" value="1"/>
</dbReference>
<evidence type="ECO:0000256" key="11">
    <source>
        <dbReference type="RuleBase" id="RU003691"/>
    </source>
</evidence>